<evidence type="ECO:0000256" key="1">
    <source>
        <dbReference type="ARBA" id="ARBA00022737"/>
    </source>
</evidence>
<sequence>MTTGGSRPTGSSQLFGGEKLMTWSARTTKRGAAVLGAAALIVGLAGFGTVASGAWFTAKTSTTATITGATLSIGNIGASDETSITVADVFPMTDAQAPTMAPSQWVTVRNTGTISLNWTISVAGPKAVAPLTAAQLSGFKVQLYNEAGQPVSGIRTLDSFGPTAVAGDHLFWGTGLAAGASQRIGIRAWLTPESGDAFQGAKSTFDIVINAMQGEAPQPVNLPVGLSALTVTPVSTGTPSGASTRIEWSDAGAQLSARGFASAPTYTVQRSATGDFSDATTVYTGPLLTKDDTVGTGTPTGNRDASQITATSRQDATFALIGGKVYAWGSIYKADLRSAGNYWLQTGKAQEITGFPGAVTQMSAGRDHFCAVIETGQVYCAGFNGRGQLGNGSTNDALNGAVAVTDTNGVFTGKRIVQVDAGEYFTCALASDGTVGCWGDNAHKQLGSSTAGSTSNVPVVVNGTGSSTPAAVLGATPAKISAGGSFACVLAPTSAAAGKSAACWGEAGSGQLGAAMSTDSATPVLVKDTAGLLVGASQISTASGTACVITNATTAANVVCWGLNDRSLLGDGGTNSSSTPARITTSATGFDFLELGTSVACAGKASAVYCWGNDWAGQLGRGNTNDANYKPAAITDTNKALDGSSYTDVAAGWTHTCAINAAGAVACWGLSHQFQMGNDDTGTDGQGKVNGAGTTNVPVQVKLAGTNLDGQSTSLVCAAGAPKLSDSTCGLSPKVAYSYRVGYTTPDVADWSSETVTAVRR</sequence>
<evidence type="ECO:0000256" key="2">
    <source>
        <dbReference type="SAM" id="Phobius"/>
    </source>
</evidence>
<name>A0A2V1HX03_9MICO</name>
<keyword evidence="2" id="KW-1133">Transmembrane helix</keyword>
<keyword evidence="1" id="KW-0677">Repeat</keyword>
<organism evidence="3 4">
    <name type="scientific">Amnibacterium flavum</name>
    <dbReference type="NCBI Taxonomy" id="2173173"/>
    <lineage>
        <taxon>Bacteria</taxon>
        <taxon>Bacillati</taxon>
        <taxon>Actinomycetota</taxon>
        <taxon>Actinomycetes</taxon>
        <taxon>Micrococcales</taxon>
        <taxon>Microbacteriaceae</taxon>
        <taxon>Amnibacterium</taxon>
    </lineage>
</organism>
<protein>
    <submittedName>
        <fullName evidence="3">Uncharacterized protein</fullName>
    </submittedName>
</protein>
<dbReference type="Proteomes" id="UP000244893">
    <property type="component" value="Unassembled WGS sequence"/>
</dbReference>
<dbReference type="SUPFAM" id="SSF50985">
    <property type="entry name" value="RCC1/BLIP-II"/>
    <property type="match status" value="1"/>
</dbReference>
<dbReference type="PRINTS" id="PR00633">
    <property type="entry name" value="RCCNDNSATION"/>
</dbReference>
<dbReference type="PROSITE" id="PS50012">
    <property type="entry name" value="RCC1_3"/>
    <property type="match status" value="3"/>
</dbReference>
<dbReference type="InterPro" id="IPR009091">
    <property type="entry name" value="RCC1/BLIP-II"/>
</dbReference>
<dbReference type="OrthoDB" id="904022at2"/>
<keyword evidence="4" id="KW-1185">Reference proteome</keyword>
<dbReference type="Gene3D" id="2.130.10.30">
    <property type="entry name" value="Regulator of chromosome condensation 1/beta-lactamase-inhibitor protein II"/>
    <property type="match status" value="2"/>
</dbReference>
<dbReference type="EMBL" id="QEOP01000001">
    <property type="protein sequence ID" value="PVZ95107.1"/>
    <property type="molecule type" value="Genomic_DNA"/>
</dbReference>
<evidence type="ECO:0000313" key="4">
    <source>
        <dbReference type="Proteomes" id="UP000244893"/>
    </source>
</evidence>
<dbReference type="InterPro" id="IPR051210">
    <property type="entry name" value="Ub_ligase/GEF_domain"/>
</dbReference>
<feature type="transmembrane region" description="Helical" evidence="2">
    <location>
        <begin position="31"/>
        <end position="56"/>
    </location>
</feature>
<evidence type="ECO:0000313" key="3">
    <source>
        <dbReference type="EMBL" id="PVZ95107.1"/>
    </source>
</evidence>
<keyword evidence="2" id="KW-0812">Transmembrane</keyword>
<proteinExistence type="predicted"/>
<dbReference type="Pfam" id="PF13540">
    <property type="entry name" value="RCC1_2"/>
    <property type="match status" value="2"/>
</dbReference>
<gene>
    <name evidence="3" type="ORF">DDQ50_00820</name>
</gene>
<comment type="caution">
    <text evidence="3">The sequence shown here is derived from an EMBL/GenBank/DDBJ whole genome shotgun (WGS) entry which is preliminary data.</text>
</comment>
<dbReference type="AlphaFoldDB" id="A0A2V1HX03"/>
<dbReference type="PANTHER" id="PTHR22870:SF408">
    <property type="entry name" value="OS09G0560450 PROTEIN"/>
    <property type="match status" value="1"/>
</dbReference>
<dbReference type="InterPro" id="IPR000408">
    <property type="entry name" value="Reg_chr_condens"/>
</dbReference>
<accession>A0A2V1HX03</accession>
<dbReference type="PANTHER" id="PTHR22870">
    <property type="entry name" value="REGULATOR OF CHROMOSOME CONDENSATION"/>
    <property type="match status" value="1"/>
</dbReference>
<reference evidence="3 4" key="1">
    <citation type="submission" date="2018-05" db="EMBL/GenBank/DDBJ databases">
        <title>Amnibacterium sp. M8JJ-5, whole genome shotgun sequence.</title>
        <authorList>
            <person name="Tuo L."/>
        </authorList>
    </citation>
    <scope>NUCLEOTIDE SEQUENCE [LARGE SCALE GENOMIC DNA]</scope>
    <source>
        <strain evidence="3 4">M8JJ-5</strain>
    </source>
</reference>
<dbReference type="Pfam" id="PF00415">
    <property type="entry name" value="RCC1"/>
    <property type="match status" value="1"/>
</dbReference>
<keyword evidence="2" id="KW-0472">Membrane</keyword>